<feature type="region of interest" description="Disordered" evidence="6">
    <location>
        <begin position="792"/>
        <end position="823"/>
    </location>
</feature>
<feature type="region of interest" description="Disordered" evidence="6">
    <location>
        <begin position="617"/>
        <end position="646"/>
    </location>
</feature>
<evidence type="ECO:0000256" key="3">
    <source>
        <dbReference type="ARBA" id="ARBA00022801"/>
    </source>
</evidence>
<organism evidence="8 9">
    <name type="scientific">Taenia crassiceps</name>
    <dbReference type="NCBI Taxonomy" id="6207"/>
    <lineage>
        <taxon>Eukaryota</taxon>
        <taxon>Metazoa</taxon>
        <taxon>Spiralia</taxon>
        <taxon>Lophotrochozoa</taxon>
        <taxon>Platyhelminthes</taxon>
        <taxon>Cestoda</taxon>
        <taxon>Eucestoda</taxon>
        <taxon>Cyclophyllidea</taxon>
        <taxon>Taeniidae</taxon>
        <taxon>Taenia</taxon>
    </lineage>
</organism>
<dbReference type="SMART" id="SM00341">
    <property type="entry name" value="HRDC"/>
    <property type="match status" value="1"/>
</dbReference>
<protein>
    <submittedName>
        <fullName evidence="8">Exosome component 10</fullName>
    </submittedName>
</protein>
<feature type="region of interest" description="Disordered" evidence="6">
    <location>
        <begin position="831"/>
        <end position="850"/>
    </location>
</feature>
<feature type="region of interest" description="Disordered" evidence="6">
    <location>
        <begin position="739"/>
        <end position="775"/>
    </location>
</feature>
<evidence type="ECO:0000256" key="2">
    <source>
        <dbReference type="ARBA" id="ARBA00022722"/>
    </source>
</evidence>
<dbReference type="SUPFAM" id="SSF47819">
    <property type="entry name" value="HRDC-like"/>
    <property type="match status" value="1"/>
</dbReference>
<dbReference type="SMART" id="SM00474">
    <property type="entry name" value="35EXOc"/>
    <property type="match status" value="1"/>
</dbReference>
<dbReference type="PANTHER" id="PTHR12124">
    <property type="entry name" value="POLYMYOSITIS/SCLERODERMA AUTOANTIGEN-RELATED"/>
    <property type="match status" value="1"/>
</dbReference>
<dbReference type="Gene3D" id="1.10.150.80">
    <property type="entry name" value="HRDC domain"/>
    <property type="match status" value="1"/>
</dbReference>
<dbReference type="CDD" id="cd06147">
    <property type="entry name" value="Rrp6p_like_exo"/>
    <property type="match status" value="1"/>
</dbReference>
<evidence type="ECO:0000256" key="5">
    <source>
        <dbReference type="ARBA" id="ARBA00023242"/>
    </source>
</evidence>
<gene>
    <name evidence="8" type="ORF">TcWFU_003915</name>
</gene>
<evidence type="ECO:0000313" key="9">
    <source>
        <dbReference type="Proteomes" id="UP001651158"/>
    </source>
</evidence>
<feature type="region of interest" description="Disordered" evidence="6">
    <location>
        <begin position="688"/>
        <end position="725"/>
    </location>
</feature>
<dbReference type="Proteomes" id="UP001651158">
    <property type="component" value="Unassembled WGS sequence"/>
</dbReference>
<evidence type="ECO:0000256" key="4">
    <source>
        <dbReference type="ARBA" id="ARBA00022839"/>
    </source>
</evidence>
<comment type="subcellular location">
    <subcellularLocation>
        <location evidence="1">Nucleus</location>
    </subcellularLocation>
</comment>
<dbReference type="EMBL" id="JAKROA010000001">
    <property type="protein sequence ID" value="KAL5111866.1"/>
    <property type="molecule type" value="Genomic_DNA"/>
</dbReference>
<dbReference type="InterPro" id="IPR010997">
    <property type="entry name" value="HRDC-like_sf"/>
</dbReference>
<reference evidence="8 9" key="1">
    <citation type="journal article" date="2022" name="Front. Cell. Infect. Microbiol.">
        <title>The Genomes of Two Strains of Taenia crassiceps the Animal Model for the Study of Human Cysticercosis.</title>
        <authorList>
            <person name="Bobes R.J."/>
            <person name="Estrada K."/>
            <person name="Rios-Valencia D.G."/>
            <person name="Calderon-Gallegos A."/>
            <person name="de la Torre P."/>
            <person name="Carrero J.C."/>
            <person name="Sanchez-Flores A."/>
            <person name="Laclette J.P."/>
        </authorList>
    </citation>
    <scope>NUCLEOTIDE SEQUENCE [LARGE SCALE GENOMIC DNA]</scope>
    <source>
        <strain evidence="8">WFUcys</strain>
    </source>
</reference>
<feature type="domain" description="HRDC" evidence="7">
    <location>
        <begin position="417"/>
        <end position="497"/>
    </location>
</feature>
<dbReference type="InterPro" id="IPR045092">
    <property type="entry name" value="Rrp6-like"/>
</dbReference>
<evidence type="ECO:0000256" key="6">
    <source>
        <dbReference type="SAM" id="MobiDB-lite"/>
    </source>
</evidence>
<dbReference type="InterPro" id="IPR002121">
    <property type="entry name" value="HRDC_dom"/>
</dbReference>
<evidence type="ECO:0000259" key="7">
    <source>
        <dbReference type="PROSITE" id="PS50967"/>
    </source>
</evidence>
<feature type="compositionally biased region" description="Polar residues" evidence="6">
    <location>
        <begin position="745"/>
        <end position="760"/>
    </location>
</feature>
<keyword evidence="5" id="KW-0539">Nucleus</keyword>
<name>A0ABR4QQM5_9CEST</name>
<dbReference type="PROSITE" id="PS50967">
    <property type="entry name" value="HRDC"/>
    <property type="match status" value="1"/>
</dbReference>
<dbReference type="PANTHER" id="PTHR12124:SF47">
    <property type="entry name" value="EXOSOME COMPONENT 10"/>
    <property type="match status" value="1"/>
</dbReference>
<dbReference type="Gene3D" id="3.30.420.10">
    <property type="entry name" value="Ribonuclease H-like superfamily/Ribonuclease H"/>
    <property type="match status" value="1"/>
</dbReference>
<feature type="compositionally biased region" description="Low complexity" evidence="6">
    <location>
        <begin position="761"/>
        <end position="775"/>
    </location>
</feature>
<feature type="compositionally biased region" description="Basic and acidic residues" evidence="6">
    <location>
        <begin position="692"/>
        <end position="711"/>
    </location>
</feature>
<feature type="compositionally biased region" description="Acidic residues" evidence="6">
    <location>
        <begin position="716"/>
        <end position="725"/>
    </location>
</feature>
<dbReference type="SUPFAM" id="SSF53098">
    <property type="entry name" value="Ribonuclease H-like"/>
    <property type="match status" value="1"/>
</dbReference>
<evidence type="ECO:0000256" key="1">
    <source>
        <dbReference type="ARBA" id="ARBA00004123"/>
    </source>
</evidence>
<keyword evidence="9" id="KW-1185">Reference proteome</keyword>
<keyword evidence="3" id="KW-0378">Hydrolase</keyword>
<comment type="caution">
    <text evidence="8">The sequence shown here is derived from an EMBL/GenBank/DDBJ whole genome shotgun (WGS) entry which is preliminary data.</text>
</comment>
<dbReference type="InterPro" id="IPR012337">
    <property type="entry name" value="RNaseH-like_sf"/>
</dbReference>
<keyword evidence="4" id="KW-0269">Exonuclease</keyword>
<dbReference type="InterPro" id="IPR044876">
    <property type="entry name" value="HRDC_dom_sf"/>
</dbReference>
<proteinExistence type="predicted"/>
<dbReference type="Pfam" id="PF01612">
    <property type="entry name" value="DNA_pol_A_exo1"/>
    <property type="match status" value="1"/>
</dbReference>
<keyword evidence="2" id="KW-0540">Nuclease</keyword>
<dbReference type="InterPro" id="IPR049559">
    <property type="entry name" value="Rrp6p-like_exo"/>
</dbReference>
<dbReference type="InterPro" id="IPR002562">
    <property type="entry name" value="3'-5'_exonuclease_dom"/>
</dbReference>
<dbReference type="InterPro" id="IPR036397">
    <property type="entry name" value="RNaseH_sf"/>
</dbReference>
<sequence length="850" mass="94827">MHGNSCGEGDVAGASRRLVSVRIQDVIDELNGRANIMDAPQPKSLEEKFCTIVSINDEIVDRITGVMDREEFPDRANNSNAQNFLVTLDGEQNDFSPFDFDSSKRRGDVVGRSTTKLFASKHIVRPQNFFTIRPDNSHTPFTPILKSKPNAIVDLQDCTLEADPETGDYIHPYLPELEAYGRDLENYKYDTSTLNPGPLPLEETPLDIIDTVDGLHNMLEELSTASEIAVDLEHHSYRTFLGMTCLIQLSTRTKDYIIDALALHDHLGQLNCLFTNPKIVKVFHGSNLDLMWLQRDFGVYIVNLFDTGQAARTLRFPRFSLAYLLQRFVGIIPNKAFQLADWRIRPLPKALIDYARSDTHYLLYVAELLRGLLAAQDLLTEVLERSQELCLRIYKKPKFNTLEYLSKSHAVVKESLDKRQLYALKYLCILRDTIARKEDESHAFVLPNHMLHQIAEKLPKERTGMYACCNPVPPLLRKYASDFHQIVLNARNSKHIEQEIDADIVMLGSVTPANSTLNVVPSHITVSRCAPHDTLHLTPQQIPTSNNFCADSLRRNCLTRPSVFGRRFAQPPRPLCEAFMDPSRVMLQKILDAVKPIQVSDPIPVVEQDLSFMSTAATPTASSSEIKEDPLFKPQPAEYPSISGGTALSPIKLTAAEAIEVEDLGAKFRPGSASFGRSAQSRALANLKNRRQQRDHSPPPPQRKEAFDQKRLAGSQEDDTVDTETDVVILRDEKLKRLPKGTKPQVRQSHLSGLTTNLTGDSPSQSDPSSQPRPQTLTRLEIPITPEIQAAIHQTVGCSGRRKRRSRGGRGGGTTGAGGITLRGSLSSSFSLSGCASFTPQPQKKRDSNN</sequence>
<accession>A0ABR4QQM5</accession>
<evidence type="ECO:0000313" key="8">
    <source>
        <dbReference type="EMBL" id="KAL5111866.1"/>
    </source>
</evidence>
<feature type="compositionally biased region" description="Gly residues" evidence="6">
    <location>
        <begin position="809"/>
        <end position="821"/>
    </location>
</feature>
<dbReference type="Pfam" id="PF00570">
    <property type="entry name" value="HRDC"/>
    <property type="match status" value="1"/>
</dbReference>